<dbReference type="Pfam" id="PF08670">
    <property type="entry name" value="MEKHLA"/>
    <property type="match status" value="1"/>
</dbReference>
<evidence type="ECO:0000313" key="2">
    <source>
        <dbReference type="EMBL" id="MDI4647524.1"/>
    </source>
</evidence>
<reference evidence="2" key="1">
    <citation type="submission" date="2023-04" db="EMBL/GenBank/DDBJ databases">
        <title>Comparative genomic analysis of Cohnella hashimotonis sp. nov., isolated from the International Space Station.</title>
        <authorList>
            <person name="Venkateswaran K."/>
            <person name="Simpson A."/>
        </authorList>
    </citation>
    <scope>NUCLEOTIDE SEQUENCE</scope>
    <source>
        <strain evidence="2">F6_2S_P_1</strain>
    </source>
</reference>
<accession>A0ABT6TL05</accession>
<keyword evidence="3" id="KW-1185">Reference proteome</keyword>
<dbReference type="EMBL" id="JAGRPV010000001">
    <property type="protein sequence ID" value="MDI4647524.1"/>
    <property type="molecule type" value="Genomic_DNA"/>
</dbReference>
<sequence>MRVENAEWLERHSRLLMDSYRKLTKKSLSEIEPGASATDALYEAPFALLSHGTESDPVLNYGNRTALNLWEMSWQTFTAMPSRLTAEPMEQSVREAFMENVRKKGYSDGYEGLRISGSGKRFRIEQAVVWNLIDENGAYRGQAAMFPSWTRL</sequence>
<evidence type="ECO:0000259" key="1">
    <source>
        <dbReference type="Pfam" id="PF08670"/>
    </source>
</evidence>
<dbReference type="RefSeq" id="WP_282910285.1">
    <property type="nucleotide sequence ID" value="NZ_JAGRPV010000001.1"/>
</dbReference>
<evidence type="ECO:0000313" key="3">
    <source>
        <dbReference type="Proteomes" id="UP001161691"/>
    </source>
</evidence>
<feature type="domain" description="MEKHLA" evidence="1">
    <location>
        <begin position="11"/>
        <end position="150"/>
    </location>
</feature>
<proteinExistence type="predicted"/>
<protein>
    <submittedName>
        <fullName evidence="2">MEKHLA domain-containing protein</fullName>
    </submittedName>
</protein>
<organism evidence="2 3">
    <name type="scientific">Cohnella hashimotonis</name>
    <dbReference type="NCBI Taxonomy" id="2826895"/>
    <lineage>
        <taxon>Bacteria</taxon>
        <taxon>Bacillati</taxon>
        <taxon>Bacillota</taxon>
        <taxon>Bacilli</taxon>
        <taxon>Bacillales</taxon>
        <taxon>Paenibacillaceae</taxon>
        <taxon>Cohnella</taxon>
    </lineage>
</organism>
<gene>
    <name evidence="2" type="ORF">KB449_21325</name>
</gene>
<name>A0ABT6TL05_9BACL</name>
<dbReference type="Proteomes" id="UP001161691">
    <property type="component" value="Unassembled WGS sequence"/>
</dbReference>
<comment type="caution">
    <text evidence="2">The sequence shown here is derived from an EMBL/GenBank/DDBJ whole genome shotgun (WGS) entry which is preliminary data.</text>
</comment>
<dbReference type="InterPro" id="IPR013978">
    <property type="entry name" value="MEKHLA"/>
</dbReference>